<reference evidence="3" key="1">
    <citation type="journal article" date="2018" name="Sci. Rep.">
        <title>Characterisation of pathogen-specific regions and novel effector candidates in Fusarium oxysporum f. sp. cepae.</title>
        <authorList>
            <person name="Armitage A.D."/>
            <person name="Taylor A."/>
            <person name="Sobczyk M.K."/>
            <person name="Baxter L."/>
            <person name="Greenfield B.P."/>
            <person name="Bates H.J."/>
            <person name="Wilson F."/>
            <person name="Jackson A.C."/>
            <person name="Ott S."/>
            <person name="Harrison R.J."/>
            <person name="Clarkson J.P."/>
        </authorList>
    </citation>
    <scope>NUCLEOTIDE SEQUENCE [LARGE SCALE GENOMIC DNA]</scope>
    <source>
        <strain evidence="3">FoC_Fus2</strain>
    </source>
</reference>
<protein>
    <recommendedName>
        <fullName evidence="2">RNase H type-1 domain-containing protein</fullName>
    </recommendedName>
</protein>
<feature type="compositionally biased region" description="Polar residues" evidence="1">
    <location>
        <begin position="54"/>
        <end position="63"/>
    </location>
</feature>
<dbReference type="GO" id="GO:0004523">
    <property type="term" value="F:RNA-DNA hybrid ribonuclease activity"/>
    <property type="evidence" value="ECO:0007669"/>
    <property type="project" value="InterPro"/>
</dbReference>
<organism evidence="3">
    <name type="scientific">Fusarium oxysporum f. sp. cepae</name>
    <dbReference type="NCBI Taxonomy" id="396571"/>
    <lineage>
        <taxon>Eukaryota</taxon>
        <taxon>Fungi</taxon>
        <taxon>Dikarya</taxon>
        <taxon>Ascomycota</taxon>
        <taxon>Pezizomycotina</taxon>
        <taxon>Sordariomycetes</taxon>
        <taxon>Hypocreomycetidae</taxon>
        <taxon>Hypocreales</taxon>
        <taxon>Nectriaceae</taxon>
        <taxon>Fusarium</taxon>
        <taxon>Fusarium oxysporum species complex</taxon>
    </lineage>
</organism>
<dbReference type="Gene3D" id="3.60.10.10">
    <property type="entry name" value="Endonuclease/exonuclease/phosphatase"/>
    <property type="match status" value="1"/>
</dbReference>
<feature type="region of interest" description="Disordered" evidence="1">
    <location>
        <begin position="151"/>
        <end position="198"/>
    </location>
</feature>
<name>A0A3L6NME4_FUSOX</name>
<dbReference type="Proteomes" id="UP000270866">
    <property type="component" value="Chromosome 7"/>
</dbReference>
<dbReference type="Pfam" id="PF00075">
    <property type="entry name" value="RNase_H"/>
    <property type="match status" value="1"/>
</dbReference>
<comment type="caution">
    <text evidence="3">The sequence shown here is derived from an EMBL/GenBank/DDBJ whole genome shotgun (WGS) entry which is preliminary data.</text>
</comment>
<dbReference type="InterPro" id="IPR012337">
    <property type="entry name" value="RNaseH-like_sf"/>
</dbReference>
<accession>A0A3L6NME4</accession>
<proteinExistence type="predicted"/>
<gene>
    <name evidence="3" type="ORF">BFJ65_g6460</name>
</gene>
<dbReference type="InterPro" id="IPR036691">
    <property type="entry name" value="Endo/exonu/phosph_ase_sf"/>
</dbReference>
<sequence length="973" mass="108078">MASSMTSPPAVSDRFDLGIHTPANLNREARAALLQNSPAIVNGPVGVSPGLGRTAQTPSSPLNAATTAAATEGAERANPTSIFEQPISIIKSANDLARERVEEYNAKLMVFQAFCAKFEEAAQQFTAGPQRRFARQFADSFLGTWKQELSGDASASKPTYSSVAASPPTDRARPTPQHQQQQQHRQSDPLHRQGQQSTIAPPRQDLRVFIRLEAGAPARAHSGYAIRTLIREKLGAVSDKIRQVFEVRSGWAILAADLETRDFLVEKRAEWAAELGAMAVETNKEWHTYVVSHFPRRLTDFRGNEVDSDSVVSDEVEIQTGLKPVDIRTGRQFSDNPLTKTLLVSFLKPTKRFWSLFGSRAARLIDKTVQPKQCETCWDYHFARNCRRQPVCRRCGKTDHIADGCAAPEQCVNCLGPHEASLRKCPARPKKVRGVLRRLTKEQREHVRMVGAETYRQRYSETQLETHMETQQGASELRRGDIGLDEQPDAHAPSPAASGAPSNRYSQTRKNDKKPLKVFQANVGKIPPAHDCALALADSERYDIVLLQEPWTAHTKARCLTKTHSAYDTFTPVDMWNSNDTRPRVMTYVRRDPRLLADQIRPFETRDILWITVNGMTIANFYRQNDEKDALNTLLRWPVPERCLVAGDFNARHHSWQTGQATHQEQMPPLQMASKEKSTGAFLHWVERLDPLTLVVYSDGSLSSEGAASYGFTIHQNNVPIFDGSGRLGPAEVFDAEATGALEGLKAALNLQGSAAQNIFICLDNLAAATCLRGTPSDSSQDVFLEFQALAASHGATQVLWVPGHSSIPGNEQADKLAKAASSLLEPEGALPTLAYLRRIARQKPKEAFETWWSTSAPEQYKRLNLKATTGCPPELTLPRAALHHLLAARSLHGDFAAYHERFDHGDARLVCSCGRRKAPDHIFYCRKVPPRHRMRLAPSPNAAVNLAVGKDFTKFTDLSKDSAFFGKICPRY</sequence>
<feature type="region of interest" description="Disordered" evidence="1">
    <location>
        <begin position="483"/>
        <end position="512"/>
    </location>
</feature>
<feature type="domain" description="RNase H type-1" evidence="2">
    <location>
        <begin position="690"/>
        <end position="823"/>
    </location>
</feature>
<dbReference type="InterPro" id="IPR005135">
    <property type="entry name" value="Endo/exonuclease/phosphatase"/>
</dbReference>
<dbReference type="PROSITE" id="PS50879">
    <property type="entry name" value="RNASE_H_1"/>
    <property type="match status" value="1"/>
</dbReference>
<dbReference type="AlphaFoldDB" id="A0A3L6NME4"/>
<evidence type="ECO:0000313" key="3">
    <source>
        <dbReference type="EMBL" id="RKK19746.1"/>
    </source>
</evidence>
<evidence type="ECO:0000256" key="1">
    <source>
        <dbReference type="SAM" id="MobiDB-lite"/>
    </source>
</evidence>
<dbReference type="InterPro" id="IPR002156">
    <property type="entry name" value="RNaseH_domain"/>
</dbReference>
<dbReference type="GO" id="GO:0003676">
    <property type="term" value="F:nucleic acid binding"/>
    <property type="evidence" value="ECO:0007669"/>
    <property type="project" value="InterPro"/>
</dbReference>
<feature type="region of interest" description="Disordered" evidence="1">
    <location>
        <begin position="50"/>
        <end position="76"/>
    </location>
</feature>
<feature type="compositionally biased region" description="Low complexity" evidence="1">
    <location>
        <begin position="490"/>
        <end position="502"/>
    </location>
</feature>
<dbReference type="Pfam" id="PF03372">
    <property type="entry name" value="Exo_endo_phos"/>
    <property type="match status" value="1"/>
</dbReference>
<dbReference type="EMBL" id="MRCU01000004">
    <property type="protein sequence ID" value="RKK19746.1"/>
    <property type="molecule type" value="Genomic_DNA"/>
</dbReference>
<evidence type="ECO:0000259" key="2">
    <source>
        <dbReference type="PROSITE" id="PS50879"/>
    </source>
</evidence>
<dbReference type="Gene3D" id="3.30.420.10">
    <property type="entry name" value="Ribonuclease H-like superfamily/Ribonuclease H"/>
    <property type="match status" value="1"/>
</dbReference>
<dbReference type="CDD" id="cd09276">
    <property type="entry name" value="Rnase_HI_RT_non_LTR"/>
    <property type="match status" value="1"/>
</dbReference>
<dbReference type="InterPro" id="IPR036397">
    <property type="entry name" value="RNaseH_sf"/>
</dbReference>
<dbReference type="SUPFAM" id="SSF53098">
    <property type="entry name" value="Ribonuclease H-like"/>
    <property type="match status" value="1"/>
</dbReference>
<dbReference type="SUPFAM" id="SSF56219">
    <property type="entry name" value="DNase I-like"/>
    <property type="match status" value="1"/>
</dbReference>